<keyword evidence="4" id="KW-0964">Secreted</keyword>
<dbReference type="PANTHER" id="PTHR12015:SF198">
    <property type="entry name" value="PLATELET BASIC PROTEIN"/>
    <property type="match status" value="1"/>
</dbReference>
<dbReference type="AlphaFoldDB" id="A0AAD7RU85"/>
<sequence length="158" mass="17775">MSRDKKGSLEQRWCQTQRPNPLQSDLQATRLTKSSRLSTSVSSCRSLLNISAASAPEIAMNCRVTAAALVICLAFTSVAAEGQTLRCRCIERRANFIPPKHIHDLERIPAGAHCERTEVIITMKGGRHEDRKICVDPDAKWVKALMEFMTKKLNNKRR</sequence>
<evidence type="ECO:0000256" key="1">
    <source>
        <dbReference type="ARBA" id="ARBA00004613"/>
    </source>
</evidence>
<dbReference type="SUPFAM" id="SSF54117">
    <property type="entry name" value="Interleukin 8-like chemokines"/>
    <property type="match status" value="1"/>
</dbReference>
<dbReference type="InterPro" id="IPR001089">
    <property type="entry name" value="Chemokine_CXC"/>
</dbReference>
<dbReference type="Proteomes" id="UP001221898">
    <property type="component" value="Unassembled WGS sequence"/>
</dbReference>
<comment type="caution">
    <text evidence="7">The sequence shown here is derived from an EMBL/GenBank/DDBJ whole genome shotgun (WGS) entry which is preliminary data.</text>
</comment>
<comment type="function">
    <text evidence="5">Ligand for cxcr3.2. Chemotactic for macrophages.</text>
</comment>
<evidence type="ECO:0000256" key="2">
    <source>
        <dbReference type="ARBA" id="ARBA00010665"/>
    </source>
</evidence>
<evidence type="ECO:0000313" key="7">
    <source>
        <dbReference type="EMBL" id="KAJ8390310.1"/>
    </source>
</evidence>
<evidence type="ECO:0000256" key="5">
    <source>
        <dbReference type="ARBA" id="ARBA00054901"/>
    </source>
</evidence>
<reference evidence="7" key="1">
    <citation type="journal article" date="2023" name="Science">
        <title>Genome structures resolve the early diversification of teleost fishes.</title>
        <authorList>
            <person name="Parey E."/>
            <person name="Louis A."/>
            <person name="Montfort J."/>
            <person name="Bouchez O."/>
            <person name="Roques C."/>
            <person name="Iampietro C."/>
            <person name="Lluch J."/>
            <person name="Castinel A."/>
            <person name="Donnadieu C."/>
            <person name="Desvignes T."/>
            <person name="Floi Bucao C."/>
            <person name="Jouanno E."/>
            <person name="Wen M."/>
            <person name="Mejri S."/>
            <person name="Dirks R."/>
            <person name="Jansen H."/>
            <person name="Henkel C."/>
            <person name="Chen W.J."/>
            <person name="Zahm M."/>
            <person name="Cabau C."/>
            <person name="Klopp C."/>
            <person name="Thompson A.W."/>
            <person name="Robinson-Rechavi M."/>
            <person name="Braasch I."/>
            <person name="Lecointre G."/>
            <person name="Bobe J."/>
            <person name="Postlethwait J.H."/>
            <person name="Berthelot C."/>
            <person name="Roest Crollius H."/>
            <person name="Guiguen Y."/>
        </authorList>
    </citation>
    <scope>NUCLEOTIDE SEQUENCE</scope>
    <source>
        <strain evidence="7">NC1722</strain>
    </source>
</reference>
<evidence type="ECO:0000313" key="8">
    <source>
        <dbReference type="Proteomes" id="UP001221898"/>
    </source>
</evidence>
<dbReference type="EMBL" id="JAINUG010000171">
    <property type="protein sequence ID" value="KAJ8390310.1"/>
    <property type="molecule type" value="Genomic_DNA"/>
</dbReference>
<dbReference type="FunFam" id="2.40.50.40:FF:000004">
    <property type="entry name" value="C-X-C motif chemokine"/>
    <property type="match status" value="1"/>
</dbReference>
<dbReference type="InterPro" id="IPR039809">
    <property type="entry name" value="Chemokine_b/g/d"/>
</dbReference>
<keyword evidence="3" id="KW-0202">Cytokine</keyword>
<dbReference type="InterPro" id="IPR001811">
    <property type="entry name" value="Chemokine_IL8-like_dom"/>
</dbReference>
<protein>
    <recommendedName>
        <fullName evidence="6">Chemokine interleukin-8-like domain-containing protein</fullName>
    </recommendedName>
</protein>
<evidence type="ECO:0000259" key="6">
    <source>
        <dbReference type="SMART" id="SM00199"/>
    </source>
</evidence>
<evidence type="ECO:0000256" key="4">
    <source>
        <dbReference type="ARBA" id="ARBA00022525"/>
    </source>
</evidence>
<gene>
    <name evidence="7" type="ORF">AAFF_G00108790</name>
</gene>
<dbReference type="Pfam" id="PF00048">
    <property type="entry name" value="IL8"/>
    <property type="match status" value="1"/>
</dbReference>
<proteinExistence type="inferred from homology"/>
<feature type="domain" description="Chemokine interleukin-8-like" evidence="6">
    <location>
        <begin position="84"/>
        <end position="149"/>
    </location>
</feature>
<dbReference type="GO" id="GO:0006952">
    <property type="term" value="P:defense response"/>
    <property type="evidence" value="ECO:0007669"/>
    <property type="project" value="InterPro"/>
</dbReference>
<dbReference type="PANTHER" id="PTHR12015">
    <property type="entry name" value="SMALL INDUCIBLE CYTOKINE A"/>
    <property type="match status" value="1"/>
</dbReference>
<dbReference type="Gene3D" id="2.40.50.40">
    <property type="match status" value="1"/>
</dbReference>
<dbReference type="PRINTS" id="PR00437">
    <property type="entry name" value="SMALLCYTKCXC"/>
</dbReference>
<comment type="subcellular location">
    <subcellularLocation>
        <location evidence="1">Secreted</location>
    </subcellularLocation>
</comment>
<dbReference type="GO" id="GO:0042056">
    <property type="term" value="F:chemoattractant activity"/>
    <property type="evidence" value="ECO:0007669"/>
    <property type="project" value="UniProtKB-ARBA"/>
</dbReference>
<comment type="similarity">
    <text evidence="2">Belongs to the intercrine alpha (chemokine CxC) family.</text>
</comment>
<dbReference type="SMART" id="SM00199">
    <property type="entry name" value="SCY"/>
    <property type="match status" value="1"/>
</dbReference>
<dbReference type="GO" id="GO:0006955">
    <property type="term" value="P:immune response"/>
    <property type="evidence" value="ECO:0007669"/>
    <property type="project" value="InterPro"/>
</dbReference>
<dbReference type="GO" id="GO:0008009">
    <property type="term" value="F:chemokine activity"/>
    <property type="evidence" value="ECO:0007669"/>
    <property type="project" value="InterPro"/>
</dbReference>
<dbReference type="InterPro" id="IPR033899">
    <property type="entry name" value="CXC_Chemokine_domain"/>
</dbReference>
<organism evidence="7 8">
    <name type="scientific">Aldrovandia affinis</name>
    <dbReference type="NCBI Taxonomy" id="143900"/>
    <lineage>
        <taxon>Eukaryota</taxon>
        <taxon>Metazoa</taxon>
        <taxon>Chordata</taxon>
        <taxon>Craniata</taxon>
        <taxon>Vertebrata</taxon>
        <taxon>Euteleostomi</taxon>
        <taxon>Actinopterygii</taxon>
        <taxon>Neopterygii</taxon>
        <taxon>Teleostei</taxon>
        <taxon>Notacanthiformes</taxon>
        <taxon>Halosauridae</taxon>
        <taxon>Aldrovandia</taxon>
    </lineage>
</organism>
<dbReference type="GO" id="GO:0005615">
    <property type="term" value="C:extracellular space"/>
    <property type="evidence" value="ECO:0007669"/>
    <property type="project" value="UniProtKB-KW"/>
</dbReference>
<dbReference type="CDD" id="cd00273">
    <property type="entry name" value="Chemokine_CXC"/>
    <property type="match status" value="1"/>
</dbReference>
<accession>A0AAD7RU85</accession>
<dbReference type="InterPro" id="IPR036048">
    <property type="entry name" value="Interleukin_8-like_sf"/>
</dbReference>
<keyword evidence="8" id="KW-1185">Reference proteome</keyword>
<name>A0AAD7RU85_9TELE</name>
<evidence type="ECO:0000256" key="3">
    <source>
        <dbReference type="ARBA" id="ARBA00022514"/>
    </source>
</evidence>